<evidence type="ECO:0000313" key="2">
    <source>
        <dbReference type="Proteomes" id="UP001055811"/>
    </source>
</evidence>
<gene>
    <name evidence="1" type="ORF">L2E82_30324</name>
</gene>
<reference evidence="1 2" key="2">
    <citation type="journal article" date="2022" name="Mol. Ecol. Resour.">
        <title>The genomes of chicory, endive, great burdock and yacon provide insights into Asteraceae paleo-polyploidization history and plant inulin production.</title>
        <authorList>
            <person name="Fan W."/>
            <person name="Wang S."/>
            <person name="Wang H."/>
            <person name="Wang A."/>
            <person name="Jiang F."/>
            <person name="Liu H."/>
            <person name="Zhao H."/>
            <person name="Xu D."/>
            <person name="Zhang Y."/>
        </authorList>
    </citation>
    <scope>NUCLEOTIDE SEQUENCE [LARGE SCALE GENOMIC DNA]</scope>
    <source>
        <strain evidence="2">cv. Punajuju</strain>
        <tissue evidence="1">Leaves</tissue>
    </source>
</reference>
<name>A0ACB9CZZ6_CICIN</name>
<comment type="caution">
    <text evidence="1">The sequence shown here is derived from an EMBL/GenBank/DDBJ whole genome shotgun (WGS) entry which is preliminary data.</text>
</comment>
<accession>A0ACB9CZZ6</accession>
<sequence length="149" mass="16276">MATHKGNFELQKFDDGSGSNRGIDVVVGGGGGVEVVINTKEVVVGVWCDFLDSCRLGLLMVSRASGGKDRHNKVLTSKGLRDRCVRSDCLSLPLSSFIIFKIYDQPNKAVEWLLMAASSSIDELPSLNPSFPGVISHNHHHLTRVNRRS</sequence>
<reference evidence="2" key="1">
    <citation type="journal article" date="2022" name="Mol. Ecol. Resour.">
        <title>The genomes of chicory, endive, great burdock and yacon provide insights into Asteraceae palaeo-polyploidization history and plant inulin production.</title>
        <authorList>
            <person name="Fan W."/>
            <person name="Wang S."/>
            <person name="Wang H."/>
            <person name="Wang A."/>
            <person name="Jiang F."/>
            <person name="Liu H."/>
            <person name="Zhao H."/>
            <person name="Xu D."/>
            <person name="Zhang Y."/>
        </authorList>
    </citation>
    <scope>NUCLEOTIDE SEQUENCE [LARGE SCALE GENOMIC DNA]</scope>
    <source>
        <strain evidence="2">cv. Punajuju</strain>
    </source>
</reference>
<evidence type="ECO:0000313" key="1">
    <source>
        <dbReference type="EMBL" id="KAI3739912.1"/>
    </source>
</evidence>
<proteinExistence type="predicted"/>
<organism evidence="1 2">
    <name type="scientific">Cichorium intybus</name>
    <name type="common">Chicory</name>
    <dbReference type="NCBI Taxonomy" id="13427"/>
    <lineage>
        <taxon>Eukaryota</taxon>
        <taxon>Viridiplantae</taxon>
        <taxon>Streptophyta</taxon>
        <taxon>Embryophyta</taxon>
        <taxon>Tracheophyta</taxon>
        <taxon>Spermatophyta</taxon>
        <taxon>Magnoliopsida</taxon>
        <taxon>eudicotyledons</taxon>
        <taxon>Gunneridae</taxon>
        <taxon>Pentapetalae</taxon>
        <taxon>asterids</taxon>
        <taxon>campanulids</taxon>
        <taxon>Asterales</taxon>
        <taxon>Asteraceae</taxon>
        <taxon>Cichorioideae</taxon>
        <taxon>Cichorieae</taxon>
        <taxon>Cichoriinae</taxon>
        <taxon>Cichorium</taxon>
    </lineage>
</organism>
<dbReference type="Proteomes" id="UP001055811">
    <property type="component" value="Linkage Group LG05"/>
</dbReference>
<protein>
    <submittedName>
        <fullName evidence="1">Uncharacterized protein</fullName>
    </submittedName>
</protein>
<dbReference type="EMBL" id="CM042013">
    <property type="protein sequence ID" value="KAI3739912.1"/>
    <property type="molecule type" value="Genomic_DNA"/>
</dbReference>
<keyword evidence="2" id="KW-1185">Reference proteome</keyword>